<dbReference type="Proteomes" id="UP000254834">
    <property type="component" value="Chromosome"/>
</dbReference>
<name>A0A345ZC45_9BACT</name>
<organism evidence="5 6">
    <name type="scientific">Candidatus Chromulinivorax destructor</name>
    <dbReference type="NCBI Taxonomy" id="2066483"/>
    <lineage>
        <taxon>Bacteria</taxon>
        <taxon>Candidatus Babelota</taxon>
        <taxon>Candidatus Babeliae</taxon>
        <taxon>Candidatus Babeliales</taxon>
        <taxon>Candidatus Chromulinivoraceae</taxon>
        <taxon>Candidatus Chromulinivorax</taxon>
    </lineage>
</organism>
<evidence type="ECO:0000256" key="2">
    <source>
        <dbReference type="ARBA" id="ARBA00023043"/>
    </source>
</evidence>
<dbReference type="PANTHER" id="PTHR24180">
    <property type="entry name" value="CYCLIN-DEPENDENT KINASE INHIBITOR 2C-RELATED"/>
    <property type="match status" value="1"/>
</dbReference>
<dbReference type="InterPro" id="IPR051637">
    <property type="entry name" value="Ank_repeat_dom-contain_49"/>
</dbReference>
<dbReference type="AlphaFoldDB" id="A0A345ZC45"/>
<feature type="transmembrane region" description="Helical" evidence="4">
    <location>
        <begin position="7"/>
        <end position="25"/>
    </location>
</feature>
<keyword evidence="6" id="KW-1185">Reference proteome</keyword>
<dbReference type="InterPro" id="IPR036770">
    <property type="entry name" value="Ankyrin_rpt-contain_sf"/>
</dbReference>
<keyword evidence="1" id="KW-0677">Repeat</keyword>
<evidence type="ECO:0000256" key="1">
    <source>
        <dbReference type="ARBA" id="ARBA00022737"/>
    </source>
</evidence>
<keyword evidence="2 3" id="KW-0040">ANK repeat</keyword>
<dbReference type="SUPFAM" id="SSF48403">
    <property type="entry name" value="Ankyrin repeat"/>
    <property type="match status" value="1"/>
</dbReference>
<dbReference type="PROSITE" id="PS50088">
    <property type="entry name" value="ANK_REPEAT"/>
    <property type="match status" value="1"/>
</dbReference>
<dbReference type="RefSeq" id="WP_115585877.1">
    <property type="nucleotide sequence ID" value="NZ_CP025544.1"/>
</dbReference>
<evidence type="ECO:0000313" key="5">
    <source>
        <dbReference type="EMBL" id="AXK60862.1"/>
    </source>
</evidence>
<feature type="repeat" description="ANK" evidence="3">
    <location>
        <begin position="68"/>
        <end position="104"/>
    </location>
</feature>
<evidence type="ECO:0000256" key="4">
    <source>
        <dbReference type="SAM" id="Phobius"/>
    </source>
</evidence>
<dbReference type="EMBL" id="CP025544">
    <property type="protein sequence ID" value="AXK60862.1"/>
    <property type="molecule type" value="Genomic_DNA"/>
</dbReference>
<protein>
    <submittedName>
        <fullName evidence="5">Uncharacterized protein</fullName>
    </submittedName>
</protein>
<dbReference type="Pfam" id="PF12796">
    <property type="entry name" value="Ank_2"/>
    <property type="match status" value="1"/>
</dbReference>
<dbReference type="PANTHER" id="PTHR24180:SF45">
    <property type="entry name" value="POLY [ADP-RIBOSE] POLYMERASE TANKYRASE"/>
    <property type="match status" value="1"/>
</dbReference>
<dbReference type="OrthoDB" id="754271at2"/>
<keyword evidence="4" id="KW-0812">Transmembrane</keyword>
<evidence type="ECO:0000313" key="6">
    <source>
        <dbReference type="Proteomes" id="UP000254834"/>
    </source>
</evidence>
<gene>
    <name evidence="5" type="ORF">C0J27_03905</name>
</gene>
<sequence length="255" mass="27663">MNNSQKIVVGFGLIMVLVAGVYLQFGKKAEILDEQGRTSLYQIIQTNDIQAVQDCILSGSNVNHVDANGMTPLQFTTQLRIHKNSGEIAQLLIDAGADTTLKNEADWTLLQMAVNKRNEFVAGALIKAGLDVNVQDPVDGCTPLHTAVIQACTAAIKDYQGLISCPCCVEKMFTKSLAIAQSVLNAGADTTIKNKNGHTAQDIIEVMFATVTLGQDDTLVQPTVYYDVQALVDKPEDFDTKVALKFQALRDIFIA</sequence>
<keyword evidence="4" id="KW-1133">Transmembrane helix</keyword>
<reference evidence="5 6" key="1">
    <citation type="submission" date="2017-12" db="EMBL/GenBank/DDBJ databases">
        <title>Chromulinavorax destructans is a abundant pathogen of dominant heterotrophic picoflagllates.</title>
        <authorList>
            <person name="Deeg C.M."/>
            <person name="Zimmer M."/>
            <person name="Suttle C.A."/>
        </authorList>
    </citation>
    <scope>NUCLEOTIDE SEQUENCE [LARGE SCALE GENOMIC DNA]</scope>
    <source>
        <strain evidence="5 6">SeV1</strain>
    </source>
</reference>
<dbReference type="Gene3D" id="1.25.40.20">
    <property type="entry name" value="Ankyrin repeat-containing domain"/>
    <property type="match status" value="1"/>
</dbReference>
<accession>A0A345ZC45</accession>
<dbReference type="SMART" id="SM00248">
    <property type="entry name" value="ANK"/>
    <property type="match status" value="4"/>
</dbReference>
<keyword evidence="4" id="KW-0472">Membrane</keyword>
<evidence type="ECO:0000256" key="3">
    <source>
        <dbReference type="PROSITE-ProRule" id="PRU00023"/>
    </source>
</evidence>
<dbReference type="InterPro" id="IPR002110">
    <property type="entry name" value="Ankyrin_rpt"/>
</dbReference>
<dbReference type="KEGG" id="cdes:C0J27_03905"/>
<proteinExistence type="predicted"/>